<protein>
    <submittedName>
        <fullName evidence="3">Uncharacterized protein</fullName>
    </submittedName>
</protein>
<gene>
    <name evidence="3" type="ORF">CXR34_08030</name>
</gene>
<dbReference type="SUPFAM" id="SSF52540">
    <property type="entry name" value="P-loop containing nucleoside triphosphate hydrolases"/>
    <property type="match status" value="1"/>
</dbReference>
<keyword evidence="2" id="KW-0472">Membrane</keyword>
<feature type="compositionally biased region" description="Basic and acidic residues" evidence="1">
    <location>
        <begin position="244"/>
        <end position="256"/>
    </location>
</feature>
<dbReference type="AlphaFoldDB" id="A0A2K9D951"/>
<dbReference type="Proteomes" id="UP000233276">
    <property type="component" value="Chromosome"/>
</dbReference>
<organism evidence="3 4">
    <name type="scientific">Microbacterium hominis</name>
    <dbReference type="NCBI Taxonomy" id="162426"/>
    <lineage>
        <taxon>Bacteria</taxon>
        <taxon>Bacillati</taxon>
        <taxon>Actinomycetota</taxon>
        <taxon>Actinomycetes</taxon>
        <taxon>Micrococcales</taxon>
        <taxon>Microbacteriaceae</taxon>
        <taxon>Microbacterium</taxon>
    </lineage>
</organism>
<accession>A0A2K9D951</accession>
<keyword evidence="2" id="KW-1133">Transmembrane helix</keyword>
<keyword evidence="2" id="KW-0812">Transmembrane</keyword>
<dbReference type="EMBL" id="CP025299">
    <property type="protein sequence ID" value="AUG29412.1"/>
    <property type="molecule type" value="Genomic_DNA"/>
</dbReference>
<dbReference type="KEGG" id="mhos:CXR34_08030"/>
<sequence length="754" mass="81356">MKTAAGRLEHSFVTEDAQNQESVAFALAQAMNSRSTEVDDVPDLVAAGGFANIGIARGARPMMDTQAGADFTTLSRIVANLLMEGEWVAMSIRKPAQYRESRKYARWLDHHAMRTHHSRLPGAVVMSLYAGGRDPDRAADIVSRVASGIPGFGLNVVPRKITVAREILRWVAGAGLSLAIGFLTMLLHIALPLWLPLAAAAVFAAGALGTWKLILPSELRTLIGELKWGFVPAAPKRAAPARKPRAEKQRTNKDGEQYTQAEFGGDYPLAPTSFLVGPHIPLALIAPHSGASGGATTAARPAPSCMRDRIGPPIGINDDQLVHLDAGAAYAGLAVLGQAGSGKTALLEHLWGAASRERVRPSGVPGAPARHAMVAFDTKGDGLASAQYERWLDYNQDPQKTIIHVLDPSCPIGIDLFPVLPGEGVDAWARKVVAALVYIWGEVSIGPRSFDTLTRVLEAGLALAHSPEIAQSVTLAPVRLGASPFYYADILLTNSGDALGVELAAAIKNAGADPHNAAAASFAYISGRLAPLYGDGKTPAQRGQLVDAPRTKIAALMGVEHWWSRGIRYTWPQLLEADVAVVLNTGIGPSGMLPDDKLREDMSGLLLYTLREDIRRTCVGWFEQNRAVSIFADEVKHIANTNDRVIRALRDDDRALGVRCVFATQTPETLAQEVRRTFLGFGSLVIFRQEEANTVAELVRDLVQSGDTWEPGDIVNLPQFHAIVRATAGGRRNDPFTIQVPNWRQQRDELVWTT</sequence>
<evidence type="ECO:0000256" key="1">
    <source>
        <dbReference type="SAM" id="MobiDB-lite"/>
    </source>
</evidence>
<proteinExistence type="predicted"/>
<name>A0A2K9D951_9MICO</name>
<dbReference type="InterPro" id="IPR027417">
    <property type="entry name" value="P-loop_NTPase"/>
</dbReference>
<evidence type="ECO:0000313" key="3">
    <source>
        <dbReference type="EMBL" id="AUG29412.1"/>
    </source>
</evidence>
<reference evidence="3 4" key="1">
    <citation type="submission" date="2017-12" db="EMBL/GenBank/DDBJ databases">
        <title>Isolation and characterization of estrogens degradatiion strain Microbacterium hominis SJTG1.</title>
        <authorList>
            <person name="Xiong W."/>
            <person name="Yin C."/>
            <person name="Zheng D."/>
            <person name="Liang R."/>
        </authorList>
    </citation>
    <scope>NUCLEOTIDE SEQUENCE [LARGE SCALE GENOMIC DNA]</scope>
    <source>
        <strain evidence="3 4">SJTG1</strain>
    </source>
</reference>
<evidence type="ECO:0000313" key="4">
    <source>
        <dbReference type="Proteomes" id="UP000233276"/>
    </source>
</evidence>
<evidence type="ECO:0000256" key="2">
    <source>
        <dbReference type="SAM" id="Phobius"/>
    </source>
</evidence>
<feature type="region of interest" description="Disordered" evidence="1">
    <location>
        <begin position="237"/>
        <end position="258"/>
    </location>
</feature>
<feature type="transmembrane region" description="Helical" evidence="2">
    <location>
        <begin position="167"/>
        <end position="187"/>
    </location>
</feature>
<dbReference type="RefSeq" id="WP_036283289.1">
    <property type="nucleotide sequence ID" value="NZ_CP025299.1"/>
</dbReference>